<evidence type="ECO:0000313" key="4">
    <source>
        <dbReference type="Proteomes" id="UP001209540"/>
    </source>
</evidence>
<evidence type="ECO:0000259" key="2">
    <source>
        <dbReference type="Pfam" id="PF06276"/>
    </source>
</evidence>
<dbReference type="PANTHER" id="PTHR34384">
    <property type="entry name" value="L-2,3-DIAMINOPROPANOATE--CITRATE LIGASE"/>
    <property type="match status" value="1"/>
</dbReference>
<dbReference type="Proteomes" id="UP001209540">
    <property type="component" value="Unassembled WGS sequence"/>
</dbReference>
<feature type="domain" description="Aerobactin siderophore biosynthesis IucA/IucC N-terminal" evidence="1">
    <location>
        <begin position="247"/>
        <end position="475"/>
    </location>
</feature>
<evidence type="ECO:0000313" key="3">
    <source>
        <dbReference type="EMBL" id="KAI9275524.1"/>
    </source>
</evidence>
<dbReference type="PANTHER" id="PTHR34384:SF5">
    <property type="entry name" value="L-2,3-DIAMINOPROPANOATE--CITRATE LIGASE"/>
    <property type="match status" value="1"/>
</dbReference>
<organism evidence="3 4">
    <name type="scientific">Phascolomyces articulosus</name>
    <dbReference type="NCBI Taxonomy" id="60185"/>
    <lineage>
        <taxon>Eukaryota</taxon>
        <taxon>Fungi</taxon>
        <taxon>Fungi incertae sedis</taxon>
        <taxon>Mucoromycota</taxon>
        <taxon>Mucoromycotina</taxon>
        <taxon>Mucoromycetes</taxon>
        <taxon>Mucorales</taxon>
        <taxon>Lichtheimiaceae</taxon>
        <taxon>Phascolomyces</taxon>
    </lineage>
</organism>
<dbReference type="InterPro" id="IPR022770">
    <property type="entry name" value="IucA/IucC-like_C"/>
</dbReference>
<accession>A0AAD5KMD3</accession>
<gene>
    <name evidence="3" type="ORF">BDA99DRAFT_495687</name>
</gene>
<keyword evidence="4" id="KW-1185">Reference proteome</keyword>
<dbReference type="EMBL" id="JAIXMP010000003">
    <property type="protein sequence ID" value="KAI9275524.1"/>
    <property type="molecule type" value="Genomic_DNA"/>
</dbReference>
<dbReference type="AlphaFoldDB" id="A0AAD5KMD3"/>
<reference evidence="3" key="2">
    <citation type="submission" date="2023-02" db="EMBL/GenBank/DDBJ databases">
        <authorList>
            <consortium name="DOE Joint Genome Institute"/>
            <person name="Mondo S.J."/>
            <person name="Chang Y."/>
            <person name="Wang Y."/>
            <person name="Ahrendt S."/>
            <person name="Andreopoulos W."/>
            <person name="Barry K."/>
            <person name="Beard J."/>
            <person name="Benny G.L."/>
            <person name="Blankenship S."/>
            <person name="Bonito G."/>
            <person name="Cuomo C."/>
            <person name="Desiro A."/>
            <person name="Gervers K.A."/>
            <person name="Hundley H."/>
            <person name="Kuo A."/>
            <person name="LaButti K."/>
            <person name="Lang B.F."/>
            <person name="Lipzen A."/>
            <person name="O'Donnell K."/>
            <person name="Pangilinan J."/>
            <person name="Reynolds N."/>
            <person name="Sandor L."/>
            <person name="Smith M.W."/>
            <person name="Tsang A."/>
            <person name="Grigoriev I.V."/>
            <person name="Stajich J.E."/>
            <person name="Spatafora J.W."/>
        </authorList>
    </citation>
    <scope>NUCLEOTIDE SEQUENCE</scope>
    <source>
        <strain evidence="3">RSA 2281</strain>
    </source>
</reference>
<reference evidence="3" key="1">
    <citation type="journal article" date="2022" name="IScience">
        <title>Evolution of zygomycete secretomes and the origins of terrestrial fungal ecologies.</title>
        <authorList>
            <person name="Chang Y."/>
            <person name="Wang Y."/>
            <person name="Mondo S."/>
            <person name="Ahrendt S."/>
            <person name="Andreopoulos W."/>
            <person name="Barry K."/>
            <person name="Beard J."/>
            <person name="Benny G.L."/>
            <person name="Blankenship S."/>
            <person name="Bonito G."/>
            <person name="Cuomo C."/>
            <person name="Desiro A."/>
            <person name="Gervers K.A."/>
            <person name="Hundley H."/>
            <person name="Kuo A."/>
            <person name="LaButti K."/>
            <person name="Lang B.F."/>
            <person name="Lipzen A."/>
            <person name="O'Donnell K."/>
            <person name="Pangilinan J."/>
            <person name="Reynolds N."/>
            <person name="Sandor L."/>
            <person name="Smith M.E."/>
            <person name="Tsang A."/>
            <person name="Grigoriev I.V."/>
            <person name="Stajich J.E."/>
            <person name="Spatafora J.W."/>
        </authorList>
    </citation>
    <scope>NUCLEOTIDE SEQUENCE</scope>
    <source>
        <strain evidence="3">RSA 2281</strain>
    </source>
</reference>
<dbReference type="InterPro" id="IPR007310">
    <property type="entry name" value="Aerobactin_biosyn_IucA/IucC_N"/>
</dbReference>
<protein>
    <submittedName>
        <fullName evidence="3">IucC family-domain-containing protein</fullName>
    </submittedName>
</protein>
<dbReference type="InterPro" id="IPR037455">
    <property type="entry name" value="LucA/IucC-like"/>
</dbReference>
<dbReference type="GO" id="GO:0019290">
    <property type="term" value="P:siderophore biosynthetic process"/>
    <property type="evidence" value="ECO:0007669"/>
    <property type="project" value="InterPro"/>
</dbReference>
<feature type="domain" description="Aerobactin siderophore biosynthesis IucA/IucC-like C-terminal" evidence="2">
    <location>
        <begin position="503"/>
        <end position="623"/>
    </location>
</feature>
<dbReference type="GO" id="GO:0016881">
    <property type="term" value="F:acid-amino acid ligase activity"/>
    <property type="evidence" value="ECO:0007669"/>
    <property type="project" value="UniProtKB-ARBA"/>
</dbReference>
<dbReference type="Pfam" id="PF06276">
    <property type="entry name" value="FhuF"/>
    <property type="match status" value="1"/>
</dbReference>
<sequence length="673" mass="76374">MDIINFLTKEEKNTRYGIFATTSRLISCLILEDLVTAYFIPTTGFDNDDANSKGVVGFCLIFGLGYIEDTTTASLSISKNQGHYSATDKSANDNLYAAIPLQGLPQLNLKNCTHIGSSTVSYYKIENLTPWDILAPFIFGIATHTISRNDKKHNETNDTRSTAQPNNMAYYIFEVIRSTLGAEIISSIDSIIDCYDATQLWERFAVDYDVPPKYADLILSDCTSSMINQIYMYNNPKRLPTFESSPDEWEQALLEGHPLFPMHKSLFDFKLTPQQLSQTDVNYMETLENPKIRLISMPIDRMEIYGDFINACSPLIDAILAKTGESIQEKYSNRLLLPVHEFQVGYIQEKIKEAIILPEENYVKAQGLSSVRSVAVPGILNGITVKFSVGMRIGGSTRIISSSQARFAHVFSKDIASRISYDRDILTIQYEPASAVYTDTDENIAGQCSCIIRDAKEFLQPNNSQYVYVTAAALMEKIQKPDTDETLVTHIWNLETEDQRVKFLDRYVYLLLRAFIPPCRDNGLIFEPHTQNTIACFSHTTGKLEGFMIRDLDGIEVHYETFRETAGVDGVEDIIPKVESLEQLYASFNFSIFQTHLQPLIRLLGLYHTGHGWHSVRVHFSKLVPNDHPMYKLFMEKTNIPTYCYLRARLGQGTNPPNYDVYRLKPNPLLCNQ</sequence>
<name>A0AAD5KMD3_9FUNG</name>
<comment type="caution">
    <text evidence="3">The sequence shown here is derived from an EMBL/GenBank/DDBJ whole genome shotgun (WGS) entry which is preliminary data.</text>
</comment>
<dbReference type="Gene3D" id="1.10.510.40">
    <property type="match status" value="1"/>
</dbReference>
<evidence type="ECO:0000259" key="1">
    <source>
        <dbReference type="Pfam" id="PF04183"/>
    </source>
</evidence>
<proteinExistence type="predicted"/>
<dbReference type="Pfam" id="PF04183">
    <property type="entry name" value="IucA_IucC"/>
    <property type="match status" value="1"/>
</dbReference>